<keyword evidence="1" id="KW-1133">Transmembrane helix</keyword>
<dbReference type="AlphaFoldDB" id="A0A9D4P874"/>
<feature type="transmembrane region" description="Helical" evidence="1">
    <location>
        <begin position="30"/>
        <end position="48"/>
    </location>
</feature>
<dbReference type="EMBL" id="SDOV01000001">
    <property type="protein sequence ID" value="KAH7645672.1"/>
    <property type="molecule type" value="Genomic_DNA"/>
</dbReference>
<dbReference type="Proteomes" id="UP000828236">
    <property type="component" value="Unassembled WGS sequence"/>
</dbReference>
<gene>
    <name evidence="2" type="ORF">HUG17_1210</name>
</gene>
<comment type="caution">
    <text evidence="2">The sequence shown here is derived from an EMBL/GenBank/DDBJ whole genome shotgun (WGS) entry which is preliminary data.</text>
</comment>
<evidence type="ECO:0000313" key="2">
    <source>
        <dbReference type="EMBL" id="KAH7645672.1"/>
    </source>
</evidence>
<organism evidence="2">
    <name type="scientific">Dermatophagoides farinae</name>
    <name type="common">American house dust mite</name>
    <dbReference type="NCBI Taxonomy" id="6954"/>
    <lineage>
        <taxon>Eukaryota</taxon>
        <taxon>Metazoa</taxon>
        <taxon>Ecdysozoa</taxon>
        <taxon>Arthropoda</taxon>
        <taxon>Chelicerata</taxon>
        <taxon>Arachnida</taxon>
        <taxon>Acari</taxon>
        <taxon>Acariformes</taxon>
        <taxon>Sarcoptiformes</taxon>
        <taxon>Astigmata</taxon>
        <taxon>Psoroptidia</taxon>
        <taxon>Analgoidea</taxon>
        <taxon>Pyroglyphidae</taxon>
        <taxon>Dermatophagoidinae</taxon>
        <taxon>Dermatophagoides</taxon>
    </lineage>
</organism>
<keyword evidence="1" id="KW-0812">Transmembrane</keyword>
<evidence type="ECO:0000256" key="1">
    <source>
        <dbReference type="SAM" id="Phobius"/>
    </source>
</evidence>
<reference evidence="2" key="1">
    <citation type="submission" date="2020-06" db="EMBL/GenBank/DDBJ databases">
        <authorList>
            <person name="Ji K."/>
            <person name="Li J."/>
        </authorList>
    </citation>
    <scope>NUCLEOTIDE SEQUENCE</scope>
    <source>
        <strain evidence="2">JKM2019</strain>
        <tissue evidence="2">Whole body</tissue>
    </source>
</reference>
<sequence>MENHQTNSIIQQSFKSNKTNQNQQLKMKSFIAIVFFAVLALASAQYYGHGGYNRGLVGGYGNYGGHSGLIRASPVGYAAPAYGAHGLGLGAYGAGHRGLALGGGYPGAYGRFHG</sequence>
<accession>A0A9D4P874</accession>
<proteinExistence type="predicted"/>
<name>A0A9D4P874_DERFA</name>
<reference evidence="2" key="2">
    <citation type="journal article" date="2021" name="World Allergy Organ. J.">
        <title>Chromosome-level assembly of Dermatophagoides farinae genome and transcriptome reveals two novel allergens Der f 37 and Der f 39.</title>
        <authorList>
            <person name="Chen J."/>
            <person name="Cai Z."/>
            <person name="Fan D."/>
            <person name="Hu J."/>
            <person name="Hou Y."/>
            <person name="He Y."/>
            <person name="Zhang Z."/>
            <person name="Zhao Z."/>
            <person name="Gao P."/>
            <person name="Hu W."/>
            <person name="Sun J."/>
            <person name="Li J."/>
            <person name="Ji K."/>
        </authorList>
    </citation>
    <scope>NUCLEOTIDE SEQUENCE</scope>
    <source>
        <strain evidence="2">JKM2019</strain>
    </source>
</reference>
<keyword evidence="1" id="KW-0472">Membrane</keyword>
<protein>
    <submittedName>
        <fullName evidence="2">Uncharacterized protein</fullName>
    </submittedName>
</protein>